<dbReference type="EMBL" id="BIXY01000117">
    <property type="protein sequence ID" value="GCF11496.1"/>
    <property type="molecule type" value="Genomic_DNA"/>
</dbReference>
<name>A0A5A5TK91_9CHLR</name>
<dbReference type="NCBIfam" id="NF041359">
    <property type="entry name" value="GntG_guanitoxin"/>
    <property type="match status" value="1"/>
</dbReference>
<dbReference type="Gene3D" id="3.90.1150.10">
    <property type="entry name" value="Aspartate Aminotransferase, domain 1"/>
    <property type="match status" value="1"/>
</dbReference>
<dbReference type="InterPro" id="IPR001597">
    <property type="entry name" value="ArAA_b-elim_lyase/Thr_aldolase"/>
</dbReference>
<dbReference type="SUPFAM" id="SSF53383">
    <property type="entry name" value="PLP-dependent transferases"/>
    <property type="match status" value="1"/>
</dbReference>
<dbReference type="AlphaFoldDB" id="A0A5A5TK91"/>
<dbReference type="FunFam" id="3.90.1150.10:FF:000041">
    <property type="entry name" value="Low-specificity L-threonine aldolase"/>
    <property type="match status" value="1"/>
</dbReference>
<evidence type="ECO:0000256" key="4">
    <source>
        <dbReference type="ARBA" id="ARBA00023239"/>
    </source>
</evidence>
<evidence type="ECO:0000313" key="7">
    <source>
        <dbReference type="EMBL" id="GCF11496.1"/>
    </source>
</evidence>
<dbReference type="PANTHER" id="PTHR48097:SF9">
    <property type="entry name" value="L-THREONINE ALDOLASE"/>
    <property type="match status" value="1"/>
</dbReference>
<dbReference type="FunFam" id="3.40.640.10:FF:000030">
    <property type="entry name" value="Low-specificity L-threonine aldolase"/>
    <property type="match status" value="1"/>
</dbReference>
<feature type="domain" description="Aromatic amino acid beta-eliminating lyase/threonine aldolase" evidence="6">
    <location>
        <begin position="4"/>
        <end position="287"/>
    </location>
</feature>
<reference evidence="7 8" key="1">
    <citation type="submission" date="2019-01" db="EMBL/GenBank/DDBJ databases">
        <title>Draft genome sequence of Dictyobacter sp. Uno17.</title>
        <authorList>
            <person name="Wang C.M."/>
            <person name="Zheng Y."/>
            <person name="Sakai Y."/>
            <person name="Abe K."/>
            <person name="Yokota A."/>
            <person name="Yabe S."/>
        </authorList>
    </citation>
    <scope>NUCLEOTIDE SEQUENCE [LARGE SCALE GENOMIC DNA]</scope>
    <source>
        <strain evidence="7 8">Uno17</strain>
    </source>
</reference>
<keyword evidence="3" id="KW-0663">Pyridoxal phosphate</keyword>
<dbReference type="RefSeq" id="WP_149404323.1">
    <property type="nucleotide sequence ID" value="NZ_BIXY01000117.1"/>
</dbReference>
<dbReference type="NCBIfam" id="NF007825">
    <property type="entry name" value="PRK10534.1"/>
    <property type="match status" value="1"/>
</dbReference>
<dbReference type="InterPro" id="IPR015424">
    <property type="entry name" value="PyrdxlP-dep_Trfase"/>
</dbReference>
<dbReference type="Pfam" id="PF01212">
    <property type="entry name" value="Beta_elim_lyase"/>
    <property type="match status" value="1"/>
</dbReference>
<dbReference type="GO" id="GO:0006545">
    <property type="term" value="P:glycine biosynthetic process"/>
    <property type="evidence" value="ECO:0007669"/>
    <property type="project" value="TreeGrafter"/>
</dbReference>
<feature type="modified residue" description="N6-(pyridoxal phosphate)lysine" evidence="5">
    <location>
        <position position="202"/>
    </location>
</feature>
<comment type="similarity">
    <text evidence="2">Belongs to the threonine aldolase family.</text>
</comment>
<evidence type="ECO:0000256" key="5">
    <source>
        <dbReference type="PIRSR" id="PIRSR017617-1"/>
    </source>
</evidence>
<dbReference type="InterPro" id="IPR023603">
    <property type="entry name" value="Low_specificity_L-TA-like"/>
</dbReference>
<gene>
    <name evidence="7" type="ORF">KDI_50600</name>
</gene>
<dbReference type="PANTHER" id="PTHR48097">
    <property type="entry name" value="L-THREONINE ALDOLASE-RELATED"/>
    <property type="match status" value="1"/>
</dbReference>
<keyword evidence="4" id="KW-0456">Lyase</keyword>
<evidence type="ECO:0000256" key="3">
    <source>
        <dbReference type="ARBA" id="ARBA00022898"/>
    </source>
</evidence>
<evidence type="ECO:0000256" key="1">
    <source>
        <dbReference type="ARBA" id="ARBA00001933"/>
    </source>
</evidence>
<proteinExistence type="inferred from homology"/>
<dbReference type="InterPro" id="IPR015422">
    <property type="entry name" value="PyrdxlP-dep_Trfase_small"/>
</dbReference>
<comment type="cofactor">
    <cofactor evidence="1">
        <name>pyridoxal 5'-phosphate</name>
        <dbReference type="ChEBI" id="CHEBI:597326"/>
    </cofactor>
</comment>
<dbReference type="GO" id="GO:0008732">
    <property type="term" value="F:L-allo-threonine aldolase activity"/>
    <property type="evidence" value="ECO:0007669"/>
    <property type="project" value="TreeGrafter"/>
</dbReference>
<dbReference type="Gene3D" id="3.40.640.10">
    <property type="entry name" value="Type I PLP-dependent aspartate aminotransferase-like (Major domain)"/>
    <property type="match status" value="1"/>
</dbReference>
<dbReference type="CDD" id="cd06502">
    <property type="entry name" value="TA_like"/>
    <property type="match status" value="1"/>
</dbReference>
<dbReference type="OrthoDB" id="9774495at2"/>
<dbReference type="PIRSF" id="PIRSF017617">
    <property type="entry name" value="Thr_aldolase"/>
    <property type="match status" value="1"/>
</dbReference>
<comment type="caution">
    <text evidence="7">The sequence shown here is derived from an EMBL/GenBank/DDBJ whole genome shotgun (WGS) entry which is preliminary data.</text>
</comment>
<dbReference type="Proteomes" id="UP000322530">
    <property type="component" value="Unassembled WGS sequence"/>
</dbReference>
<evidence type="ECO:0000313" key="8">
    <source>
        <dbReference type="Proteomes" id="UP000322530"/>
    </source>
</evidence>
<organism evidence="7 8">
    <name type="scientific">Dictyobacter arantiisoli</name>
    <dbReference type="NCBI Taxonomy" id="2014874"/>
    <lineage>
        <taxon>Bacteria</taxon>
        <taxon>Bacillati</taxon>
        <taxon>Chloroflexota</taxon>
        <taxon>Ktedonobacteria</taxon>
        <taxon>Ktedonobacterales</taxon>
        <taxon>Dictyobacteraceae</taxon>
        <taxon>Dictyobacter</taxon>
    </lineage>
</organism>
<evidence type="ECO:0000256" key="2">
    <source>
        <dbReference type="ARBA" id="ARBA00006966"/>
    </source>
</evidence>
<dbReference type="GO" id="GO:0006567">
    <property type="term" value="P:L-threonine catabolic process"/>
    <property type="evidence" value="ECO:0007669"/>
    <property type="project" value="TreeGrafter"/>
</dbReference>
<dbReference type="GO" id="GO:0005829">
    <property type="term" value="C:cytosol"/>
    <property type="evidence" value="ECO:0007669"/>
    <property type="project" value="TreeGrafter"/>
</dbReference>
<dbReference type="InterPro" id="IPR015421">
    <property type="entry name" value="PyrdxlP-dep_Trfase_major"/>
</dbReference>
<keyword evidence="8" id="KW-1185">Reference proteome</keyword>
<evidence type="ECO:0000259" key="6">
    <source>
        <dbReference type="Pfam" id="PF01212"/>
    </source>
</evidence>
<sequence>MHIDLRSDTVTHPTQAMREAMYRAEVGDDVYYEDPTVNRLQDKTAQLTGKEAALFVPTGTMGNAIAVLTHAGRGQAVIVGDQSHIYHYEAGGPSTLGGSPMYAVPTHPNGMLDLDAVASGIADESDEHVAATALVCIENTHNRCGGKVLSVEQIEEITSLAHAHNIPVHMDGARIFNAAIALDVPISTLTRSVDSFMFCISKGLSAPIGSLLVGNKEFIRRATRIRKLLGGGMRQAGIIAAAGLVALDQMIDRLAEDHAHCKRLANGLAELPQLDVKADEVATNILIFTLLDKQQQPASDAEINRFLAKVQAQGVLLSRMGPKGIRAVTHYGIETQHIDSALSSIKRALAEA</sequence>
<accession>A0A5A5TK91</accession>
<protein>
    <submittedName>
        <fullName evidence="7">Threonine aldolase</fullName>
    </submittedName>
</protein>